<evidence type="ECO:0000256" key="2">
    <source>
        <dbReference type="SAM" id="Phobius"/>
    </source>
</evidence>
<feature type="transmembrane region" description="Helical" evidence="2">
    <location>
        <begin position="583"/>
        <end position="607"/>
    </location>
</feature>
<evidence type="ECO:0000313" key="4">
    <source>
        <dbReference type="Proteomes" id="UP000566819"/>
    </source>
</evidence>
<feature type="transmembrane region" description="Helical" evidence="2">
    <location>
        <begin position="391"/>
        <end position="419"/>
    </location>
</feature>
<dbReference type="Proteomes" id="UP000566819">
    <property type="component" value="Unassembled WGS sequence"/>
</dbReference>
<feature type="compositionally biased region" description="Gly residues" evidence="1">
    <location>
        <begin position="109"/>
        <end position="126"/>
    </location>
</feature>
<dbReference type="InterPro" id="IPR021369">
    <property type="entry name" value="DUF2985"/>
</dbReference>
<keyword evidence="4" id="KW-1185">Reference proteome</keyword>
<dbReference type="EMBL" id="JAAMPI010001887">
    <property type="protein sequence ID" value="KAF4621953.1"/>
    <property type="molecule type" value="Genomic_DNA"/>
</dbReference>
<dbReference type="AlphaFoldDB" id="A0A8H4R322"/>
<comment type="caution">
    <text evidence="3">The sequence shown here is derived from an EMBL/GenBank/DDBJ whole genome shotgun (WGS) entry which is preliminary data.</text>
</comment>
<keyword evidence="2" id="KW-0812">Transmembrane</keyword>
<keyword evidence="2" id="KW-1133">Transmembrane helix</keyword>
<feature type="region of interest" description="Disordered" evidence="1">
    <location>
        <begin position="1"/>
        <end position="150"/>
    </location>
</feature>
<evidence type="ECO:0000256" key="1">
    <source>
        <dbReference type="SAM" id="MobiDB-lite"/>
    </source>
</evidence>
<reference evidence="3 4" key="1">
    <citation type="submission" date="2020-03" db="EMBL/GenBank/DDBJ databases">
        <title>Draft Genome Sequence of Cudoniella acicularis.</title>
        <authorList>
            <person name="Buettner E."/>
            <person name="Kellner H."/>
        </authorList>
    </citation>
    <scope>NUCLEOTIDE SEQUENCE [LARGE SCALE GENOMIC DNA]</scope>
    <source>
        <strain evidence="3 4">DSM 108380</strain>
    </source>
</reference>
<dbReference type="Pfam" id="PF11204">
    <property type="entry name" value="DUF2985"/>
    <property type="match status" value="1"/>
</dbReference>
<feature type="compositionally biased region" description="Low complexity" evidence="1">
    <location>
        <begin position="38"/>
        <end position="66"/>
    </location>
</feature>
<feature type="transmembrane region" description="Helical" evidence="2">
    <location>
        <begin position="551"/>
        <end position="577"/>
    </location>
</feature>
<evidence type="ECO:0008006" key="5">
    <source>
        <dbReference type="Google" id="ProtNLM"/>
    </source>
</evidence>
<gene>
    <name evidence="3" type="ORF">G7Y89_g14393</name>
</gene>
<accession>A0A8H4R322</accession>
<feature type="region of interest" description="Disordered" evidence="1">
    <location>
        <begin position="286"/>
        <end position="322"/>
    </location>
</feature>
<dbReference type="OrthoDB" id="3365211at2759"/>
<organism evidence="3 4">
    <name type="scientific">Cudoniella acicularis</name>
    <dbReference type="NCBI Taxonomy" id="354080"/>
    <lineage>
        <taxon>Eukaryota</taxon>
        <taxon>Fungi</taxon>
        <taxon>Dikarya</taxon>
        <taxon>Ascomycota</taxon>
        <taxon>Pezizomycotina</taxon>
        <taxon>Leotiomycetes</taxon>
        <taxon>Helotiales</taxon>
        <taxon>Tricladiaceae</taxon>
        <taxon>Cudoniella</taxon>
    </lineage>
</organism>
<keyword evidence="2" id="KW-0472">Membrane</keyword>
<sequence length="653" mass="72214">MPEAFPPFTNDDPPPEPSYLTVPIPTPGFQETIARPLSSGSTGIGATTGRPRSGSQRSGRSHGSSGTEVQDYGVMKNRERGRPSIRIRRQSSQIPAQVPQAQAQNAGVSGNGVGSGGASMGNGIGSTGSARGGRNRSSSAPQPPLHSDILASHSSGVIGMGNQRQMRGSVVIPHMPDVAEESFSPSTTPGASIPALVNETANIGVEEARSNSSGGGRRLRRARTNIANNIQAGRGPNGGEDDYEDGLVDMLDLIDPEVATLSTLTNLQNSLFIPDLGRYLNRRPTYNLTRRPSDTPLSPSPPLPSQQEKPIRKDRPRMQAQRTYSGATINTISSNVNDKYYAVLPHGVSLPGWSEEEKLELNDHVRHMLHSKRSRFKRSMRGFGQYFSKPLGFFVTLYATLITLFGLAWVLFLIGWINVGGRKDYIINVIDNVLVALFAIMGDGLAPFRAIDTYHMCFIAHYHHLTWRLRREKSLPKLQNHNDLPSVQPEDIESASAVNEEGKEDDEMVEYSVLNPMQQKRLAHHQKKFSRSHSFYKPHETYTHHAFPLRLLVAIVVLLDCHSLLQIALGTCTWAISYHVRPFALTTVILCCSITVNITAGVLISVGDRRTRKKDVRVKIERQELTEKAMRKVQRRRKREIERLGDGERGYCQ</sequence>
<evidence type="ECO:0000313" key="3">
    <source>
        <dbReference type="EMBL" id="KAF4621953.1"/>
    </source>
</evidence>
<protein>
    <recommendedName>
        <fullName evidence="5">Integral membrane protein</fullName>
    </recommendedName>
</protein>
<dbReference type="PANTHER" id="PTHR35872:SF2">
    <property type="entry name" value="INTEGRAL MEMBRANE PROTEIN (AFU_ORTHOLOGUE AFUA_5G07110)"/>
    <property type="match status" value="1"/>
</dbReference>
<feature type="compositionally biased region" description="Low complexity" evidence="1">
    <location>
        <begin position="1"/>
        <end position="11"/>
    </location>
</feature>
<name>A0A8H4R322_9HELO</name>
<dbReference type="PANTHER" id="PTHR35872">
    <property type="entry name" value="INTEGRAL MEMBRANE PROTEIN (AFU_ORTHOLOGUE AFUA_5G07110)"/>
    <property type="match status" value="1"/>
</dbReference>
<feature type="compositionally biased region" description="Low complexity" evidence="1">
    <location>
        <begin position="90"/>
        <end position="108"/>
    </location>
</feature>
<proteinExistence type="predicted"/>